<sequence>MINTADIEKNIVLSNDTGSYNACVVAVPKCTYGGFMVPLENIESQLDNVFFAEHDIYFIGNDFHFTICSEGNAVFDIFSNTLFVSGRDYSGEFESFCIDFHSLEAVESSDSSALFAW</sequence>
<comment type="caution">
    <text evidence="1">The sequence shown here is derived from an EMBL/GenBank/DDBJ whole genome shotgun (WGS) entry which is preliminary data.</text>
</comment>
<keyword evidence="2" id="KW-1185">Reference proteome</keyword>
<dbReference type="EMBL" id="CAWVOK010000009">
    <property type="protein sequence ID" value="CAK8162548.1"/>
    <property type="molecule type" value="Genomic_DNA"/>
</dbReference>
<proteinExistence type="predicted"/>
<accession>A0ABP0EWM7</accession>
<dbReference type="Proteomes" id="UP001314181">
    <property type="component" value="Unassembled WGS sequence"/>
</dbReference>
<organism evidence="1 2">
    <name type="scientific">Candidatus Xenohaliotis californiensis</name>
    <dbReference type="NCBI Taxonomy" id="84677"/>
    <lineage>
        <taxon>Bacteria</taxon>
        <taxon>Pseudomonadati</taxon>
        <taxon>Pseudomonadota</taxon>
        <taxon>Alphaproteobacteria</taxon>
        <taxon>Rickettsiales</taxon>
        <taxon>Anaplasmataceae</taxon>
        <taxon>Candidatus Xenohaliotis</taxon>
    </lineage>
</organism>
<name>A0ABP0EWM7_9RICK</name>
<dbReference type="RefSeq" id="WP_338363655.1">
    <property type="nucleotide sequence ID" value="NZ_CAWVOK010000009.1"/>
</dbReference>
<evidence type="ECO:0000313" key="1">
    <source>
        <dbReference type="EMBL" id="CAK8162548.1"/>
    </source>
</evidence>
<gene>
    <name evidence="1" type="ORF">CAXC1_180056</name>
</gene>
<protein>
    <submittedName>
        <fullName evidence="1">Uncharacterized protein</fullName>
    </submittedName>
</protein>
<evidence type="ECO:0000313" key="2">
    <source>
        <dbReference type="Proteomes" id="UP001314181"/>
    </source>
</evidence>
<reference evidence="1 2" key="1">
    <citation type="submission" date="2024-01" db="EMBL/GenBank/DDBJ databases">
        <authorList>
            <person name="Kunselman E."/>
        </authorList>
    </citation>
    <scope>NUCLEOTIDE SEQUENCE [LARGE SCALE GENOMIC DNA]</scope>
    <source>
        <strain evidence="1">2 abalone samples</strain>
    </source>
</reference>